<dbReference type="InterPro" id="IPR013968">
    <property type="entry name" value="PKS_KR"/>
</dbReference>
<feature type="active site" description="Proton acceptor; for dehydratase activity" evidence="13">
    <location>
        <position position="1150"/>
    </location>
</feature>
<dbReference type="PROSITE" id="PS52019">
    <property type="entry name" value="PKS_MFAS_DH"/>
    <property type="match status" value="1"/>
</dbReference>
<feature type="domain" description="Ketosynthase family 3 (KS3)" evidence="17">
    <location>
        <begin position="165"/>
        <end position="590"/>
    </location>
</feature>
<dbReference type="InterPro" id="IPR049900">
    <property type="entry name" value="PKS_mFAS_DH"/>
</dbReference>
<dbReference type="Gene3D" id="3.10.129.110">
    <property type="entry name" value="Polyketide synthase dehydratase"/>
    <property type="match status" value="1"/>
</dbReference>
<evidence type="ECO:0000256" key="6">
    <source>
        <dbReference type="ARBA" id="ARBA00022857"/>
    </source>
</evidence>
<dbReference type="OrthoDB" id="329835at2759"/>
<dbReference type="Pfam" id="PF14765">
    <property type="entry name" value="PS-DH"/>
    <property type="match status" value="1"/>
</dbReference>
<dbReference type="Gene3D" id="3.40.50.150">
    <property type="entry name" value="Vaccinia Virus protein VP39"/>
    <property type="match status" value="1"/>
</dbReference>
<evidence type="ECO:0000259" key="16">
    <source>
        <dbReference type="PROSITE" id="PS50922"/>
    </source>
</evidence>
<dbReference type="Pfam" id="PF08659">
    <property type="entry name" value="KR"/>
    <property type="match status" value="1"/>
</dbReference>
<keyword evidence="8" id="KW-0560">Oxidoreductase</keyword>
<dbReference type="SMART" id="SM00823">
    <property type="entry name" value="PKS_PP"/>
    <property type="match status" value="1"/>
</dbReference>
<keyword evidence="20" id="KW-1185">Reference proteome</keyword>
<evidence type="ECO:0000259" key="17">
    <source>
        <dbReference type="PROSITE" id="PS52004"/>
    </source>
</evidence>
<feature type="domain" description="PKS/mFAS DH" evidence="18">
    <location>
        <begin position="1118"/>
        <end position="1440"/>
    </location>
</feature>
<feature type="region of interest" description="N-terminal hotdog fold" evidence="13">
    <location>
        <begin position="1118"/>
        <end position="1255"/>
    </location>
</feature>
<keyword evidence="6" id="KW-0521">NADP</keyword>
<dbReference type="SUPFAM" id="SSF51735">
    <property type="entry name" value="NAD(P)-binding Rossmann-fold domains"/>
    <property type="match status" value="2"/>
</dbReference>
<dbReference type="Pfam" id="PF21089">
    <property type="entry name" value="PKS_DH_N"/>
    <property type="match status" value="1"/>
</dbReference>
<evidence type="ECO:0000256" key="2">
    <source>
        <dbReference type="ARBA" id="ARBA00022450"/>
    </source>
</evidence>
<dbReference type="SMART" id="SM00827">
    <property type="entry name" value="PKS_AT"/>
    <property type="match status" value="1"/>
</dbReference>
<dbReference type="InterPro" id="IPR016035">
    <property type="entry name" value="Acyl_Trfase/lysoPLipase"/>
</dbReference>
<evidence type="ECO:0000256" key="3">
    <source>
        <dbReference type="ARBA" id="ARBA00022553"/>
    </source>
</evidence>
<evidence type="ECO:0000256" key="14">
    <source>
        <dbReference type="SAM" id="Phobius"/>
    </source>
</evidence>
<dbReference type="SUPFAM" id="SSF50129">
    <property type="entry name" value="GroES-like"/>
    <property type="match status" value="1"/>
</dbReference>
<dbReference type="InterPro" id="IPR016036">
    <property type="entry name" value="Malonyl_transacylase_ACP-bd"/>
</dbReference>
<dbReference type="PROSITE" id="PS50922">
    <property type="entry name" value="TLC"/>
    <property type="match status" value="1"/>
</dbReference>
<dbReference type="Gene3D" id="3.40.47.10">
    <property type="match status" value="1"/>
</dbReference>
<evidence type="ECO:0000256" key="12">
    <source>
        <dbReference type="PROSITE-ProRule" id="PRU00205"/>
    </source>
</evidence>
<dbReference type="InterPro" id="IPR056501">
    <property type="entry name" value="NAD-bd_HRPKS_sdrA"/>
</dbReference>
<dbReference type="SMART" id="SM00829">
    <property type="entry name" value="PKS_ER"/>
    <property type="match status" value="1"/>
</dbReference>
<dbReference type="InterPro" id="IPR006162">
    <property type="entry name" value="Ppantetheine_attach_site"/>
</dbReference>
<evidence type="ECO:0000256" key="8">
    <source>
        <dbReference type="ARBA" id="ARBA00023002"/>
    </source>
</evidence>
<dbReference type="InterPro" id="IPR009081">
    <property type="entry name" value="PP-bd_ACP"/>
</dbReference>
<dbReference type="PANTHER" id="PTHR43775">
    <property type="entry name" value="FATTY ACID SYNTHASE"/>
    <property type="match status" value="1"/>
</dbReference>
<accession>A0A3D8T9M9</accession>
<evidence type="ECO:0000259" key="18">
    <source>
        <dbReference type="PROSITE" id="PS52019"/>
    </source>
</evidence>
<dbReference type="Pfam" id="PF23297">
    <property type="entry name" value="ACP_SdgA_C"/>
    <property type="match status" value="1"/>
</dbReference>
<dbReference type="PROSITE" id="PS00012">
    <property type="entry name" value="PHOSPHOPANTETHEINE"/>
    <property type="match status" value="1"/>
</dbReference>
<dbReference type="InterPro" id="IPR011032">
    <property type="entry name" value="GroES-like_sf"/>
</dbReference>
<dbReference type="EMBL" id="PDLN01000001">
    <property type="protein sequence ID" value="RDW95260.1"/>
    <property type="molecule type" value="Genomic_DNA"/>
</dbReference>
<dbReference type="SUPFAM" id="SSF53335">
    <property type="entry name" value="S-adenosyl-L-methionine-dependent methyltransferases"/>
    <property type="match status" value="1"/>
</dbReference>
<dbReference type="InterPro" id="IPR006634">
    <property type="entry name" value="TLC-dom"/>
</dbReference>
<evidence type="ECO:0000256" key="7">
    <source>
        <dbReference type="ARBA" id="ARBA00022989"/>
    </source>
</evidence>
<dbReference type="InterPro" id="IPR020843">
    <property type="entry name" value="ER"/>
</dbReference>
<dbReference type="Pfam" id="PF08240">
    <property type="entry name" value="ADH_N"/>
    <property type="match status" value="1"/>
</dbReference>
<dbReference type="Pfam" id="PF16197">
    <property type="entry name" value="KAsynt_C_assoc"/>
    <property type="match status" value="1"/>
</dbReference>
<sequence>MEFPNIFLNIQKFLDKNGLRTSMLRTYNRYVLLTTYLFGRLIPGIYFQALMSRDIFNALQQKDPKIPGTYLLQLTEQAHMESTALYSVPPLPAWLAIIQLSSISLLNLQGLYWFGKLLRSPHYTPVPSDPVPDKVATETFRHIQPGLVNEIQSSSTSKKTSKDSDMPIAIIGMGCRFAGEATGPDKLWEMISAGADAWSEIPASRFNQDAFFHPNGAREGSTNVRGAHFLKEDISLFDAPFFNITLEEAKAMDPQLRLQLECTYEALENAGLKLDSIANSDTSVYSGIFARDYHESLFRDIETLPRYFNTGNGAAMFSNRISYFFDLKGPSMTVDTGCSTSIVALHLACQSLKSGESKMSIIGGNNLMLNPDMITAMSSFGFVSPDGRSYAFDHRASGYGRGEGVASIIIKPLEDALKDGDNIRAVLVQTSLNQDGKTNGITLPSQSAQENLIKSCYNAAGLDPAETPYVEAHGTGTQAGDPLEAGAIASIFGKGRPAHKPIYIGSVKTNIGHLEAGSGLAGIVKATLVLEKGLIPPSVNFEEGNSKIPFSQWKLKMPQTLEQWPVGSPRRISVNSFGYGGTNGHVIMESLEQFLYRAPKISASRTSAIPQTGEIQSLVPTRRRLFTFSAKDQDATNSLVASLALYLKGRKSSGRNELLDNLAYTLSERRTVFPWSMSMTGASVEELINSLEDNKLKAVRRRENIRLGYVFTGQGSQWYAMGRELINAYPVFKETLLAADVHMRKIGASWSIMGKNQFSVMEIAANLGTDELNKDAKSSLVNEAVYSQPLCTALQVSLVNLLRSWDIIPTSVTSHSSGEVAAAYAAGALNLESAITVSYFRGLVTRNIQINSPGLKGSMIAVGLSREDAEAYIQRVASGKIVVGCINSPTSVTVSGDIGGIEEMQKLLEADSIFVRRLPVDAGYHSHHMEVIADDYRKLLQKHYLNTEKWSGKVTYSSSVTGSFVTDSDVFGREYWIHNMTRPVLFMDSLRNMVLGQPRSTAGAPDSTIDAILEIGPHSGLAGPIRQTFRLPELKDLTIPYVPCLIRKENAEKTMQEMACTLLGIGYRVDVSRLNFPGRKPELKVLPDLPSYPWSHKTRHWHESHLNRQHRLREGAPHDLLGVQATNSNPLSPTWRHIIRTSDIPWVRDHLIQGSIIYPAAGYICMAIEGFRQAFAKDSQDIAKYRLRDIEVLNAVLIPETTEGIELQLSLRPAADKLPSSQGWYQFHVHSVAPDQDDKWTEHCTGFISSDFRPRTDDSNWSTGLNLGEESSNTHQAAPSTFLKPYDTSKVYEMLKSDGIFHGKAFQNLEHVEVAPNKSLAAILIPDTASVMPYGFEHEHVIHPTTFDTVLQAIYPVLQMESAEAKKPTRLPRSFKSISVSTDIFSKPGSRLKATSVVDKISAKSVVSSISVTQDCDDISSSVMEIAGFRCETIGDAATETDNSEQTKLCFQMAWELDVELNGPETYETLDNNSQLGEFLRRYAHKYPGSRYLGLDSTNFIMSATIIDILGKASTENRPLPHFDIAYSQGDAEVSAAEMFKDHKTSIRMINFDTLRDPVEQELRVDTYDLVLMSRASEPTETLKLSFPNIRKLLKPNGRLIMTQGNGYSSKDQESLSTFLVKEGFTIDSVAPGFVTAVKYGSQSCLEEASEKLPISLIYGKTYPPGLWREAFESSLASALDTQPEIASFDGRNYTSKTIVVMAELVKPLLATLTAEEFLVLKSTLMSAKTVLWVTNGGAICCEAPECSLVTGLFRVLRAENSGTRYLTLDLDPLQDCFTSVTSASIISILKAAINSTALTMVIDWEYAQRDGRILIPRLVEDTNANKIFLSQEDSLVPQMEPFYQAGRPLMMKIGTPGLLDTLGFVDDATIVTSIPEDIVEIEPRAFGLNFRDIMVSMGHLDETVMGYECSGVITRTGKAVPQEYRIGDRVCVMMKGNYANLIRVPWETVGKIPEDMPFDVAASLPMVFCTAYYCLYNTARLQKGETILIHAAAGGVGQAAIMLARLLGAEIFVTVGTKEKRDFLIETYGINPDHIFSSRTTAFARQIMAATGQKGVDVILNCLAGEMLQETWNCVSMLGRFVEIGKRDIELNNHLEMAPFTRNVTFSSIDLTYVMKYKPSILSTILGDCMELFKSGLIHSVRPITTFSMSEIERAFRLMQSGKHRGKVVIEPCKEDTVKVYPHRSAARFEDNASYLIIGGLGGIGRSISRWMVSQGVKNLILLSRSGLTRRAARDFADELMGAGCNVSVFSCDIADENQLSKILRKCAVSMPPIRGVIQAAMALKACNLPCDISDSIFEQMSYDSYTEALDPKVKGTWNLHKQFLDGIDFFIMLSSAAGIGGNPGQANYAAGSTFLDAVARHRASKRMPGVTLDLGVIGDVGYVAENEELATRLNKLGHVFLKEKQLLSMIESAIIDPIRDPKSSQIVSGLGQENEGTPWSTDAKFSIFRQMASAGEAAYNKQNQESGLPAQLARVKTLQDAASLICKAIAGKLSQDFMIAEADINFEESLASYGVDSLVAVELRNWVSRQLKADISIFDVLQSKSLRTLAEKIALQSEFVKLV</sequence>
<dbReference type="Proteomes" id="UP000256328">
    <property type="component" value="Unassembled WGS sequence"/>
</dbReference>
<dbReference type="PANTHER" id="PTHR43775:SF29">
    <property type="entry name" value="ASPERFURANONE POLYKETIDE SYNTHASE AFOG-RELATED"/>
    <property type="match status" value="1"/>
</dbReference>
<evidence type="ECO:0000313" key="20">
    <source>
        <dbReference type="Proteomes" id="UP000256328"/>
    </source>
</evidence>
<feature type="domain" description="Carrier" evidence="15">
    <location>
        <begin position="2478"/>
        <end position="2559"/>
    </location>
</feature>
<dbReference type="InterPro" id="IPR014031">
    <property type="entry name" value="Ketoacyl_synth_C"/>
</dbReference>
<evidence type="ECO:0000256" key="11">
    <source>
        <dbReference type="ARBA" id="ARBA00023315"/>
    </source>
</evidence>
<dbReference type="InterPro" id="IPR036736">
    <property type="entry name" value="ACP-like_sf"/>
</dbReference>
<dbReference type="GO" id="GO:0031177">
    <property type="term" value="F:phosphopantetheine binding"/>
    <property type="evidence" value="ECO:0007669"/>
    <property type="project" value="InterPro"/>
</dbReference>
<dbReference type="InterPro" id="IPR018201">
    <property type="entry name" value="Ketoacyl_synth_AS"/>
</dbReference>
<feature type="domain" description="TLC" evidence="16">
    <location>
        <begin position="1"/>
        <end position="126"/>
    </location>
</feature>
<keyword evidence="7 14" id="KW-1133">Transmembrane helix</keyword>
<proteinExistence type="predicted"/>
<dbReference type="PROSITE" id="PS52004">
    <property type="entry name" value="KS3_2"/>
    <property type="match status" value="1"/>
</dbReference>
<dbReference type="Pfam" id="PF13602">
    <property type="entry name" value="ADH_zinc_N_2"/>
    <property type="match status" value="1"/>
</dbReference>
<dbReference type="InterPro" id="IPR016039">
    <property type="entry name" value="Thiolase-like"/>
</dbReference>
<dbReference type="Gene3D" id="1.10.1200.10">
    <property type="entry name" value="ACP-like"/>
    <property type="match status" value="1"/>
</dbReference>
<dbReference type="GO" id="GO:0030639">
    <property type="term" value="P:polyketide biosynthetic process"/>
    <property type="evidence" value="ECO:0007669"/>
    <property type="project" value="UniProtKB-ARBA"/>
</dbReference>
<dbReference type="CDD" id="cd00833">
    <property type="entry name" value="PKS"/>
    <property type="match status" value="1"/>
</dbReference>
<keyword evidence="10" id="KW-0511">Multifunctional enzyme</keyword>
<dbReference type="SMART" id="SM00825">
    <property type="entry name" value="PKS_KS"/>
    <property type="match status" value="1"/>
</dbReference>
<evidence type="ECO:0008006" key="21">
    <source>
        <dbReference type="Google" id="ProtNLM"/>
    </source>
</evidence>
<dbReference type="InterPro" id="IPR020841">
    <property type="entry name" value="PKS_Beta-ketoAc_synthase_dom"/>
</dbReference>
<dbReference type="GO" id="GO:0016020">
    <property type="term" value="C:membrane"/>
    <property type="evidence" value="ECO:0007669"/>
    <property type="project" value="UniProtKB-SubCell"/>
</dbReference>
<dbReference type="GO" id="GO:0016491">
    <property type="term" value="F:oxidoreductase activity"/>
    <property type="evidence" value="ECO:0007669"/>
    <property type="project" value="UniProtKB-KW"/>
</dbReference>
<dbReference type="InterPro" id="IPR029063">
    <property type="entry name" value="SAM-dependent_MTases_sf"/>
</dbReference>
<evidence type="ECO:0000256" key="9">
    <source>
        <dbReference type="ARBA" id="ARBA00023136"/>
    </source>
</evidence>
<dbReference type="PROSITE" id="PS00606">
    <property type="entry name" value="KS3_1"/>
    <property type="match status" value="1"/>
</dbReference>
<evidence type="ECO:0000259" key="15">
    <source>
        <dbReference type="PROSITE" id="PS50075"/>
    </source>
</evidence>
<feature type="transmembrane region" description="Helical" evidence="14">
    <location>
        <begin position="30"/>
        <end position="51"/>
    </location>
</feature>
<dbReference type="InterPro" id="IPR049551">
    <property type="entry name" value="PKS_DH_C"/>
</dbReference>
<protein>
    <recommendedName>
        <fullName evidence="21">Carrier domain-containing protein</fullName>
    </recommendedName>
</protein>
<dbReference type="InterPro" id="IPR001227">
    <property type="entry name" value="Ac_transferase_dom_sf"/>
</dbReference>
<keyword evidence="3" id="KW-0597">Phosphoprotein</keyword>
<dbReference type="InterPro" id="IPR032821">
    <property type="entry name" value="PKS_assoc"/>
</dbReference>
<dbReference type="SMART" id="SM00826">
    <property type="entry name" value="PKS_DH"/>
    <property type="match status" value="1"/>
</dbReference>
<comment type="caution">
    <text evidence="19">The sequence shown here is derived from an EMBL/GenBank/DDBJ whole genome shotgun (WGS) entry which is preliminary data.</text>
</comment>
<keyword evidence="9 12" id="KW-0472">Membrane</keyword>
<dbReference type="GO" id="GO:0004315">
    <property type="term" value="F:3-oxoacyl-[acyl-carrier-protein] synthase activity"/>
    <property type="evidence" value="ECO:0007669"/>
    <property type="project" value="InterPro"/>
</dbReference>
<dbReference type="InterPro" id="IPR013154">
    <property type="entry name" value="ADH-like_N"/>
</dbReference>
<keyword evidence="4" id="KW-0808">Transferase</keyword>
<dbReference type="SUPFAM" id="SSF55048">
    <property type="entry name" value="Probable ACP-binding domain of malonyl-CoA ACP transacylase"/>
    <property type="match status" value="1"/>
</dbReference>
<dbReference type="SUPFAM" id="SSF47336">
    <property type="entry name" value="ACP-like"/>
    <property type="match status" value="1"/>
</dbReference>
<dbReference type="InterPro" id="IPR020806">
    <property type="entry name" value="PKS_PP-bd"/>
</dbReference>
<dbReference type="Pfam" id="PF00109">
    <property type="entry name" value="ketoacyl-synt"/>
    <property type="match status" value="1"/>
</dbReference>
<dbReference type="SUPFAM" id="SSF52151">
    <property type="entry name" value="FabD/lysophospholipase-like"/>
    <property type="match status" value="1"/>
</dbReference>
<dbReference type="Pfam" id="PF00698">
    <property type="entry name" value="Acyl_transf_1"/>
    <property type="match status" value="1"/>
</dbReference>
<keyword evidence="2" id="KW-0596">Phosphopantetheine</keyword>
<dbReference type="Gene3D" id="3.90.180.10">
    <property type="entry name" value="Medium-chain alcohol dehydrogenases, catalytic domain"/>
    <property type="match status" value="1"/>
</dbReference>
<dbReference type="Pfam" id="PF02801">
    <property type="entry name" value="Ketoacyl-synt_C"/>
    <property type="match status" value="1"/>
</dbReference>
<dbReference type="InterPro" id="IPR050091">
    <property type="entry name" value="PKS_NRPS_Biosynth_Enz"/>
</dbReference>
<evidence type="ECO:0000313" key="19">
    <source>
        <dbReference type="EMBL" id="RDW95260.1"/>
    </source>
</evidence>
<dbReference type="InterPro" id="IPR036291">
    <property type="entry name" value="NAD(P)-bd_dom_sf"/>
</dbReference>
<dbReference type="PROSITE" id="PS50075">
    <property type="entry name" value="CARRIER"/>
    <property type="match status" value="1"/>
</dbReference>
<dbReference type="GO" id="GO:1901336">
    <property type="term" value="P:lactone biosynthetic process"/>
    <property type="evidence" value="ECO:0007669"/>
    <property type="project" value="UniProtKB-ARBA"/>
</dbReference>
<dbReference type="FunFam" id="3.40.47.10:FF:000019">
    <property type="entry name" value="Polyketide synthase type I"/>
    <property type="match status" value="1"/>
</dbReference>
<reference evidence="19 20" key="1">
    <citation type="journal article" date="2018" name="IMA Fungus">
        <title>IMA Genome-F 9: Draft genome sequence of Annulohypoxylon stygium, Aspergillus mulundensis, Berkeleyomyces basicola (syn. Thielaviopsis basicola), Ceratocystis smalleyi, two Cercospora beticola strains, Coleophoma cylindrospora, Fusarium fracticaudum, Phialophora cf. hyalina, and Morchella septimelata.</title>
        <authorList>
            <person name="Wingfield B.D."/>
            <person name="Bills G.F."/>
            <person name="Dong Y."/>
            <person name="Huang W."/>
            <person name="Nel W.J."/>
            <person name="Swalarsk-Parry B.S."/>
            <person name="Vaghefi N."/>
            <person name="Wilken P.M."/>
            <person name="An Z."/>
            <person name="de Beer Z.W."/>
            <person name="De Vos L."/>
            <person name="Chen L."/>
            <person name="Duong T.A."/>
            <person name="Gao Y."/>
            <person name="Hammerbacher A."/>
            <person name="Kikkert J.R."/>
            <person name="Li Y."/>
            <person name="Li H."/>
            <person name="Li K."/>
            <person name="Li Q."/>
            <person name="Liu X."/>
            <person name="Ma X."/>
            <person name="Naidoo K."/>
            <person name="Pethybridge S.J."/>
            <person name="Sun J."/>
            <person name="Steenkamp E.T."/>
            <person name="van der Nest M.A."/>
            <person name="van Wyk S."/>
            <person name="Wingfield M.J."/>
            <person name="Xiong C."/>
            <person name="Yue Q."/>
            <person name="Zhang X."/>
        </authorList>
    </citation>
    <scope>NUCLEOTIDE SEQUENCE [LARGE SCALE GENOMIC DNA]</scope>
    <source>
        <strain evidence="19 20">BP5796</strain>
    </source>
</reference>
<evidence type="ECO:0000256" key="4">
    <source>
        <dbReference type="ARBA" id="ARBA00022679"/>
    </source>
</evidence>
<feature type="region of interest" description="C-terminal hotdog fold" evidence="13">
    <location>
        <begin position="1283"/>
        <end position="1440"/>
    </location>
</feature>
<evidence type="ECO:0000256" key="10">
    <source>
        <dbReference type="ARBA" id="ARBA00023268"/>
    </source>
</evidence>
<feature type="active site" description="Proton donor; for dehydratase activity" evidence="13">
    <location>
        <position position="1348"/>
    </location>
</feature>
<dbReference type="SMART" id="SM00822">
    <property type="entry name" value="PKS_KR"/>
    <property type="match status" value="1"/>
</dbReference>
<keyword evidence="5 12" id="KW-0812">Transmembrane</keyword>
<dbReference type="SUPFAM" id="SSF53901">
    <property type="entry name" value="Thiolase-like"/>
    <property type="match status" value="1"/>
</dbReference>
<dbReference type="Pfam" id="PF23114">
    <property type="entry name" value="NAD-bd_HRPKS_sdrA"/>
    <property type="match status" value="1"/>
</dbReference>
<organism evidence="19 20">
    <name type="scientific">Coleophoma crateriformis</name>
    <dbReference type="NCBI Taxonomy" id="565419"/>
    <lineage>
        <taxon>Eukaryota</taxon>
        <taxon>Fungi</taxon>
        <taxon>Dikarya</taxon>
        <taxon>Ascomycota</taxon>
        <taxon>Pezizomycotina</taxon>
        <taxon>Leotiomycetes</taxon>
        <taxon>Helotiales</taxon>
        <taxon>Dermateaceae</taxon>
        <taxon>Coleophoma</taxon>
    </lineage>
</organism>
<evidence type="ECO:0000256" key="1">
    <source>
        <dbReference type="ARBA" id="ARBA00004141"/>
    </source>
</evidence>
<keyword evidence="11" id="KW-0012">Acyltransferase</keyword>
<evidence type="ECO:0000256" key="5">
    <source>
        <dbReference type="ARBA" id="ARBA00022692"/>
    </source>
</evidence>
<dbReference type="FunFam" id="3.40.50.720:FF:000209">
    <property type="entry name" value="Polyketide synthase Pks12"/>
    <property type="match status" value="1"/>
</dbReference>
<gene>
    <name evidence="19" type="ORF">BP5796_01023</name>
</gene>
<dbReference type="GO" id="GO:0004312">
    <property type="term" value="F:fatty acid synthase activity"/>
    <property type="evidence" value="ECO:0007669"/>
    <property type="project" value="TreeGrafter"/>
</dbReference>
<dbReference type="InterPro" id="IPR049552">
    <property type="entry name" value="PKS_DH_N"/>
</dbReference>
<comment type="subcellular location">
    <subcellularLocation>
        <location evidence="1">Membrane</location>
        <topology evidence="1">Multi-pass membrane protein</topology>
    </subcellularLocation>
</comment>
<name>A0A3D8T9M9_9HELO</name>
<dbReference type="Gene3D" id="3.40.366.10">
    <property type="entry name" value="Malonyl-Coenzyme A Acyl Carrier Protein, domain 2"/>
    <property type="match status" value="1"/>
</dbReference>
<dbReference type="GO" id="GO:0006633">
    <property type="term" value="P:fatty acid biosynthetic process"/>
    <property type="evidence" value="ECO:0007669"/>
    <property type="project" value="InterPro"/>
</dbReference>
<dbReference type="InterPro" id="IPR014043">
    <property type="entry name" value="Acyl_transferase_dom"/>
</dbReference>
<dbReference type="InterPro" id="IPR057326">
    <property type="entry name" value="KR_dom"/>
</dbReference>
<evidence type="ECO:0000256" key="13">
    <source>
        <dbReference type="PROSITE-ProRule" id="PRU01363"/>
    </source>
</evidence>
<dbReference type="InterPro" id="IPR020807">
    <property type="entry name" value="PKS_DH"/>
</dbReference>
<dbReference type="InterPro" id="IPR014030">
    <property type="entry name" value="Ketoacyl_synth_N"/>
</dbReference>
<dbReference type="Gene3D" id="3.40.50.720">
    <property type="entry name" value="NAD(P)-binding Rossmann-like Domain"/>
    <property type="match status" value="3"/>
</dbReference>
<dbReference type="InterPro" id="IPR042104">
    <property type="entry name" value="PKS_dehydratase_sf"/>
</dbReference>
<dbReference type="CDD" id="cd05195">
    <property type="entry name" value="enoyl_red"/>
    <property type="match status" value="1"/>
</dbReference>
<dbReference type="Pfam" id="PF03798">
    <property type="entry name" value="TRAM_LAG1_CLN8"/>
    <property type="match status" value="1"/>
</dbReference>